<organism evidence="5 6">
    <name type="scientific">Lichtheimia ornata</name>
    <dbReference type="NCBI Taxonomy" id="688661"/>
    <lineage>
        <taxon>Eukaryota</taxon>
        <taxon>Fungi</taxon>
        <taxon>Fungi incertae sedis</taxon>
        <taxon>Mucoromycota</taxon>
        <taxon>Mucoromycotina</taxon>
        <taxon>Mucoromycetes</taxon>
        <taxon>Mucorales</taxon>
        <taxon>Lichtheimiaceae</taxon>
        <taxon>Lichtheimia</taxon>
    </lineage>
</organism>
<dbReference type="GO" id="GO:0004309">
    <property type="term" value="F:exopolyphosphatase activity"/>
    <property type="evidence" value="ECO:0007669"/>
    <property type="project" value="TreeGrafter"/>
</dbReference>
<feature type="signal peptide" evidence="4">
    <location>
        <begin position="1"/>
        <end position="23"/>
    </location>
</feature>
<dbReference type="SUPFAM" id="SSF48371">
    <property type="entry name" value="ARM repeat"/>
    <property type="match status" value="1"/>
</dbReference>
<dbReference type="GO" id="GO:0000324">
    <property type="term" value="C:fungal-type vacuole"/>
    <property type="evidence" value="ECO:0007669"/>
    <property type="project" value="TreeGrafter"/>
</dbReference>
<proteinExistence type="predicted"/>
<dbReference type="InterPro" id="IPR016024">
    <property type="entry name" value="ARM-type_fold"/>
</dbReference>
<feature type="compositionally biased region" description="Basic residues" evidence="3">
    <location>
        <begin position="452"/>
        <end position="462"/>
    </location>
</feature>
<dbReference type="InterPro" id="IPR029052">
    <property type="entry name" value="Metallo-depent_PP-like"/>
</dbReference>
<keyword evidence="1" id="KW-0378">Hydrolase</keyword>
<comment type="caution">
    <text evidence="5">The sequence shown here is derived from an EMBL/GenBank/DDBJ whole genome shotgun (WGS) entry which is preliminary data.</text>
</comment>
<evidence type="ECO:0000256" key="2">
    <source>
        <dbReference type="ARBA" id="ARBA00023180"/>
    </source>
</evidence>
<keyword evidence="2" id="KW-0325">Glycoprotein</keyword>
<dbReference type="GO" id="GO:0006798">
    <property type="term" value="P:polyphosphate catabolic process"/>
    <property type="evidence" value="ECO:0007669"/>
    <property type="project" value="TreeGrafter"/>
</dbReference>
<evidence type="ECO:0000256" key="4">
    <source>
        <dbReference type="SAM" id="SignalP"/>
    </source>
</evidence>
<feature type="chain" id="PRO_5042003290" description="Endopolyphosphatase" evidence="4">
    <location>
        <begin position="24"/>
        <end position="495"/>
    </location>
</feature>
<dbReference type="AlphaFoldDB" id="A0AAD7Y411"/>
<dbReference type="GO" id="GO:0000298">
    <property type="term" value="F:endopolyphosphatase activity"/>
    <property type="evidence" value="ECO:0007669"/>
    <property type="project" value="TreeGrafter"/>
</dbReference>
<dbReference type="GeneID" id="83208026"/>
<evidence type="ECO:0000256" key="3">
    <source>
        <dbReference type="SAM" id="MobiDB-lite"/>
    </source>
</evidence>
<dbReference type="PANTHER" id="PTHR10340">
    <property type="entry name" value="SPHINGOMYELIN PHOSPHODIESTERASE"/>
    <property type="match status" value="1"/>
</dbReference>
<dbReference type="GO" id="GO:0008081">
    <property type="term" value="F:phosphoric diester hydrolase activity"/>
    <property type="evidence" value="ECO:0007669"/>
    <property type="project" value="TreeGrafter"/>
</dbReference>
<dbReference type="Proteomes" id="UP001234581">
    <property type="component" value="Unassembled WGS sequence"/>
</dbReference>
<evidence type="ECO:0008006" key="7">
    <source>
        <dbReference type="Google" id="ProtNLM"/>
    </source>
</evidence>
<keyword evidence="6" id="KW-1185">Reference proteome</keyword>
<dbReference type="RefSeq" id="XP_058348277.1">
    <property type="nucleotide sequence ID" value="XM_058480713.1"/>
</dbReference>
<dbReference type="EMBL" id="JARTCD010000002">
    <property type="protein sequence ID" value="KAJ8663365.1"/>
    <property type="molecule type" value="Genomic_DNA"/>
</dbReference>
<feature type="region of interest" description="Disordered" evidence="3">
    <location>
        <begin position="442"/>
        <end position="495"/>
    </location>
</feature>
<reference evidence="5 6" key="1">
    <citation type="submission" date="2023-03" db="EMBL/GenBank/DDBJ databases">
        <title>Genome sequence of Lichtheimia ornata CBS 291.66.</title>
        <authorList>
            <person name="Mohabir J.T."/>
            <person name="Shea T.P."/>
            <person name="Kurbessoian T."/>
            <person name="Berby B."/>
            <person name="Fontaine J."/>
            <person name="Livny J."/>
            <person name="Gnirke A."/>
            <person name="Stajich J.E."/>
            <person name="Cuomo C.A."/>
        </authorList>
    </citation>
    <scope>NUCLEOTIDE SEQUENCE [LARGE SCALE GENOMIC DNA]</scope>
    <source>
        <strain evidence="5">CBS 291.66</strain>
    </source>
</reference>
<gene>
    <name evidence="5" type="ORF">O0I10_000604</name>
</gene>
<sequence>MTTPPLLLVHCLLAVFLALTVTAASNDSKSTTTTTTNHKHGHGDKALTGRFIHVTDFHLDEDYKEGSSDKELCHRGKGDAGVYGAVKTDCDSSPELIRMTFDFIRNKIGDVDFVIYTGDSARHDRDDDFPRTKKQVVSAQEAIVKHFTDTFDTDKIKVLPVIGNNDVIDHNQCGANDDDFKVIQNIWKPLGLNTTDDFEYGGYLVEDVVPGKIRTIHTNTLLFYKDNDAIKDDCDKKGSVGANHIKWIKQVLDDSRKQGYSVYILAHIPPTSKKDKPYYTSACTEEYFTLLGEYEDVIAAHFAGHYNNDILSAMVKKHGKYEQVSALAKKKKKKQFKKMDLEHSNFITPLFNTPSVIPTFNPSIRVFEYDTEGKEYPVGTIRDWWQYYLDLQGTDNGRSKDVEYELEYQASELFNVDHFDGAGIQKVFGRMKEDEDLHEEYIEHATVSTSKDKKKDKKKHKHKDDDEDNDDDDDDEDEEDEDEDEDEDDDDEDED</sequence>
<evidence type="ECO:0000256" key="1">
    <source>
        <dbReference type="ARBA" id="ARBA00022801"/>
    </source>
</evidence>
<protein>
    <recommendedName>
        <fullName evidence="7">Endopolyphosphatase</fullName>
    </recommendedName>
</protein>
<feature type="compositionally biased region" description="Acidic residues" evidence="3">
    <location>
        <begin position="465"/>
        <end position="495"/>
    </location>
</feature>
<accession>A0AAD7Y411</accession>
<name>A0AAD7Y411_9FUNG</name>
<keyword evidence="4" id="KW-0732">Signal</keyword>
<evidence type="ECO:0000313" key="5">
    <source>
        <dbReference type="EMBL" id="KAJ8663365.1"/>
    </source>
</evidence>
<dbReference type="Gene3D" id="3.60.21.10">
    <property type="match status" value="1"/>
</dbReference>
<dbReference type="GO" id="GO:0005615">
    <property type="term" value="C:extracellular space"/>
    <property type="evidence" value="ECO:0007669"/>
    <property type="project" value="TreeGrafter"/>
</dbReference>
<dbReference type="SUPFAM" id="SSF56300">
    <property type="entry name" value="Metallo-dependent phosphatases"/>
    <property type="match status" value="1"/>
</dbReference>
<evidence type="ECO:0000313" key="6">
    <source>
        <dbReference type="Proteomes" id="UP001234581"/>
    </source>
</evidence>
<dbReference type="PANTHER" id="PTHR10340:SF55">
    <property type="entry name" value="ENDOPOLYPHOSPHATASE"/>
    <property type="match status" value="1"/>
</dbReference>